<dbReference type="Gene3D" id="1.10.1740.10">
    <property type="match status" value="1"/>
</dbReference>
<feature type="domain" description="RNA polymerase sigma-70 region 2" evidence="6">
    <location>
        <begin position="27"/>
        <end position="93"/>
    </location>
</feature>
<dbReference type="EMBL" id="BAABGY010000002">
    <property type="protein sequence ID" value="GAA4320424.1"/>
    <property type="molecule type" value="Genomic_DNA"/>
</dbReference>
<organism evidence="8 9">
    <name type="scientific">Flaviaesturariibacter amylovorans</name>
    <dbReference type="NCBI Taxonomy" id="1084520"/>
    <lineage>
        <taxon>Bacteria</taxon>
        <taxon>Pseudomonadati</taxon>
        <taxon>Bacteroidota</taxon>
        <taxon>Chitinophagia</taxon>
        <taxon>Chitinophagales</taxon>
        <taxon>Chitinophagaceae</taxon>
        <taxon>Flaviaestuariibacter</taxon>
    </lineage>
</organism>
<evidence type="ECO:0000313" key="9">
    <source>
        <dbReference type="Proteomes" id="UP001501725"/>
    </source>
</evidence>
<keyword evidence="5" id="KW-0804">Transcription</keyword>
<dbReference type="SUPFAM" id="SSF88946">
    <property type="entry name" value="Sigma2 domain of RNA polymerase sigma factors"/>
    <property type="match status" value="1"/>
</dbReference>
<protein>
    <submittedName>
        <fullName evidence="8">Sigma-70 family RNA polymerase sigma factor</fullName>
    </submittedName>
</protein>
<evidence type="ECO:0000256" key="3">
    <source>
        <dbReference type="ARBA" id="ARBA00023082"/>
    </source>
</evidence>
<dbReference type="InterPro" id="IPR039425">
    <property type="entry name" value="RNA_pol_sigma-70-like"/>
</dbReference>
<evidence type="ECO:0000256" key="4">
    <source>
        <dbReference type="ARBA" id="ARBA00023125"/>
    </source>
</evidence>
<dbReference type="SUPFAM" id="SSF88659">
    <property type="entry name" value="Sigma3 and sigma4 domains of RNA polymerase sigma factors"/>
    <property type="match status" value="1"/>
</dbReference>
<evidence type="ECO:0000256" key="2">
    <source>
        <dbReference type="ARBA" id="ARBA00023015"/>
    </source>
</evidence>
<dbReference type="Pfam" id="PF04542">
    <property type="entry name" value="Sigma70_r2"/>
    <property type="match status" value="1"/>
</dbReference>
<keyword evidence="2" id="KW-0805">Transcription regulation</keyword>
<keyword evidence="9" id="KW-1185">Reference proteome</keyword>
<evidence type="ECO:0000313" key="8">
    <source>
        <dbReference type="EMBL" id="GAA4320424.1"/>
    </source>
</evidence>
<dbReference type="RefSeq" id="WP_345253180.1">
    <property type="nucleotide sequence ID" value="NZ_BAABGY010000002.1"/>
</dbReference>
<dbReference type="InterPro" id="IPR007630">
    <property type="entry name" value="RNA_pol_sigma70_r4"/>
</dbReference>
<gene>
    <name evidence="8" type="ORF">GCM10023184_05590</name>
</gene>
<keyword evidence="3" id="KW-0731">Sigma factor</keyword>
<dbReference type="InterPro" id="IPR013325">
    <property type="entry name" value="RNA_pol_sigma_r2"/>
</dbReference>
<dbReference type="CDD" id="cd06171">
    <property type="entry name" value="Sigma70_r4"/>
    <property type="match status" value="1"/>
</dbReference>
<dbReference type="InterPro" id="IPR036388">
    <property type="entry name" value="WH-like_DNA-bd_sf"/>
</dbReference>
<dbReference type="Proteomes" id="UP001501725">
    <property type="component" value="Unassembled WGS sequence"/>
</dbReference>
<dbReference type="InterPro" id="IPR014284">
    <property type="entry name" value="RNA_pol_sigma-70_dom"/>
</dbReference>
<reference evidence="9" key="1">
    <citation type="journal article" date="2019" name="Int. J. Syst. Evol. Microbiol.">
        <title>The Global Catalogue of Microorganisms (GCM) 10K type strain sequencing project: providing services to taxonomists for standard genome sequencing and annotation.</title>
        <authorList>
            <consortium name="The Broad Institute Genomics Platform"/>
            <consortium name="The Broad Institute Genome Sequencing Center for Infectious Disease"/>
            <person name="Wu L."/>
            <person name="Ma J."/>
        </authorList>
    </citation>
    <scope>NUCLEOTIDE SEQUENCE [LARGE SCALE GENOMIC DNA]</scope>
    <source>
        <strain evidence="9">JCM 17919</strain>
    </source>
</reference>
<comment type="similarity">
    <text evidence="1">Belongs to the sigma-70 factor family. ECF subfamily.</text>
</comment>
<feature type="domain" description="RNA polymerase sigma-70 region 4" evidence="7">
    <location>
        <begin position="127"/>
        <end position="174"/>
    </location>
</feature>
<sequence length="178" mass="20280">MSAKTTYPEGELVTLLRQKDEGAFSYLYEHYSGALYGVVRQVVADEELAQDVLQEVFVSIWRKIDSYDALKGRLFTWMLNVARNAAIDKVRSKGYQQSLRQTSLDVSESSHPAVRPGIDDYGLKKTLSRLKDEQRQLIDLSYYQGYTHDQIAKALNIPLGTVKTRLRTALSQLRTMLS</sequence>
<dbReference type="InterPro" id="IPR007627">
    <property type="entry name" value="RNA_pol_sigma70_r2"/>
</dbReference>
<evidence type="ECO:0000256" key="5">
    <source>
        <dbReference type="ARBA" id="ARBA00023163"/>
    </source>
</evidence>
<dbReference type="InterPro" id="IPR013324">
    <property type="entry name" value="RNA_pol_sigma_r3/r4-like"/>
</dbReference>
<dbReference type="NCBIfam" id="TIGR02937">
    <property type="entry name" value="sigma70-ECF"/>
    <property type="match status" value="1"/>
</dbReference>
<evidence type="ECO:0000259" key="6">
    <source>
        <dbReference type="Pfam" id="PF04542"/>
    </source>
</evidence>
<keyword evidence="4" id="KW-0238">DNA-binding</keyword>
<dbReference type="Gene3D" id="1.10.10.10">
    <property type="entry name" value="Winged helix-like DNA-binding domain superfamily/Winged helix DNA-binding domain"/>
    <property type="match status" value="1"/>
</dbReference>
<dbReference type="Pfam" id="PF04545">
    <property type="entry name" value="Sigma70_r4"/>
    <property type="match status" value="1"/>
</dbReference>
<comment type="caution">
    <text evidence="8">The sequence shown here is derived from an EMBL/GenBank/DDBJ whole genome shotgun (WGS) entry which is preliminary data.</text>
</comment>
<evidence type="ECO:0000259" key="7">
    <source>
        <dbReference type="Pfam" id="PF04545"/>
    </source>
</evidence>
<proteinExistence type="inferred from homology"/>
<dbReference type="PANTHER" id="PTHR43133">
    <property type="entry name" value="RNA POLYMERASE ECF-TYPE SIGMA FACTO"/>
    <property type="match status" value="1"/>
</dbReference>
<accession>A0ABP8G9Z4</accession>
<evidence type="ECO:0000256" key="1">
    <source>
        <dbReference type="ARBA" id="ARBA00010641"/>
    </source>
</evidence>
<dbReference type="PANTHER" id="PTHR43133:SF62">
    <property type="entry name" value="RNA POLYMERASE SIGMA FACTOR SIGZ"/>
    <property type="match status" value="1"/>
</dbReference>
<name>A0ABP8G9Z4_9BACT</name>